<comment type="caution">
    <text evidence="1">The sequence shown here is derived from an EMBL/GenBank/DDBJ whole genome shotgun (WGS) entry which is preliminary data.</text>
</comment>
<evidence type="ECO:0008006" key="3">
    <source>
        <dbReference type="Google" id="ProtNLM"/>
    </source>
</evidence>
<keyword evidence="2" id="KW-1185">Reference proteome</keyword>
<dbReference type="InterPro" id="IPR027417">
    <property type="entry name" value="P-loop_NTPase"/>
</dbReference>
<dbReference type="SUPFAM" id="SSF52540">
    <property type="entry name" value="P-loop containing nucleoside triphosphate hydrolases"/>
    <property type="match status" value="1"/>
</dbReference>
<proteinExistence type="predicted"/>
<dbReference type="EMBL" id="CAKLCB010000126">
    <property type="protein sequence ID" value="CAH0515639.1"/>
    <property type="molecule type" value="Genomic_DNA"/>
</dbReference>
<dbReference type="Gene3D" id="3.40.50.300">
    <property type="entry name" value="P-loop containing nucleotide triphosphate hydrolases"/>
    <property type="match status" value="1"/>
</dbReference>
<dbReference type="Proteomes" id="UP001158986">
    <property type="component" value="Unassembled WGS sequence"/>
</dbReference>
<reference evidence="1 2" key="1">
    <citation type="submission" date="2021-11" db="EMBL/GenBank/DDBJ databases">
        <authorList>
            <person name="Islam A."/>
            <person name="Islam S."/>
            <person name="Flora M.S."/>
            <person name="Rahman M."/>
            <person name="Ziaur R.M."/>
            <person name="Epstein J.H."/>
            <person name="Hassan M."/>
            <person name="Klassen M."/>
            <person name="Woodard K."/>
            <person name="Webb A."/>
            <person name="Webby R.J."/>
            <person name="El Zowalaty M.E."/>
        </authorList>
    </citation>
    <scope>NUCLEOTIDE SEQUENCE [LARGE SCALE GENOMIC DNA]</scope>
    <source>
        <strain evidence="1">Pbs1</strain>
    </source>
</reference>
<dbReference type="PANTHER" id="PTHR28653:SF1">
    <property type="entry name" value="ATPASE SWSAP1"/>
    <property type="match status" value="1"/>
</dbReference>
<organism evidence="1 2">
    <name type="scientific">Peronospora belbahrii</name>
    <dbReference type="NCBI Taxonomy" id="622444"/>
    <lineage>
        <taxon>Eukaryota</taxon>
        <taxon>Sar</taxon>
        <taxon>Stramenopiles</taxon>
        <taxon>Oomycota</taxon>
        <taxon>Peronosporomycetes</taxon>
        <taxon>Peronosporales</taxon>
        <taxon>Peronosporaceae</taxon>
        <taxon>Peronospora</taxon>
    </lineage>
</organism>
<sequence length="271" mass="30555">MPHLEDFFTHGDHTNLCTGSINALDDVKFSHREDDDHHGVKNSGVLYLYGPKQAGQTSLLLQFGFTQVQAGKNVVLIMCGEAGVSQKPMASDIVPLTPCSACNQPVQTGANNSIWRRITIKYLRNNAELQRYLCSFHGMDTKNPSVLLIDGFEQFFATLEHNSDMGNVYQTLAFLLEAQDYMKISTGFGMTVVTGHWDAFVLGNRPLLRRWCRFVELVSSEEEPNVFIMREGVEEKDVHVDKEVARTQVKYMFAPETSGTFQLLHVQTRSE</sequence>
<accession>A0ABN8CST3</accession>
<evidence type="ECO:0000313" key="2">
    <source>
        <dbReference type="Proteomes" id="UP001158986"/>
    </source>
</evidence>
<name>A0ABN8CST3_9STRA</name>
<dbReference type="PANTHER" id="PTHR28653">
    <property type="match status" value="1"/>
</dbReference>
<protein>
    <recommendedName>
        <fullName evidence="3">DNA recombination and repair protein Rad51-like C-terminal domain-containing protein</fullName>
    </recommendedName>
</protein>
<evidence type="ECO:0000313" key="1">
    <source>
        <dbReference type="EMBL" id="CAH0515639.1"/>
    </source>
</evidence>
<gene>
    <name evidence="1" type="ORF">PBS001_LOCUS2341</name>
</gene>